<keyword evidence="1" id="KW-0812">Transmembrane</keyword>
<dbReference type="Pfam" id="PF10746">
    <property type="entry name" value="Phage_holin_2_2"/>
    <property type="match status" value="1"/>
</dbReference>
<evidence type="ECO:0000313" key="3">
    <source>
        <dbReference type="Proteomes" id="UP000240755"/>
    </source>
</evidence>
<reference evidence="2 3" key="1">
    <citation type="journal article" date="2017" name="Sci. Rep.">
        <title>Analysis of the CRISPR-Cas system in bacteriophages active on epidemic strains of Vibrio cholerae in Bangladesh.</title>
        <authorList>
            <person name="Naser I.B."/>
            <person name="Hoque M.M."/>
            <person name="Nahid M.A."/>
            <person name="Tareq T.M."/>
            <person name="Rocky M.K."/>
            <person name="Faruque S.M."/>
        </authorList>
    </citation>
    <scope>NUCLEOTIDE SEQUENCE [LARGE SCALE GENOMIC DNA]</scope>
</reference>
<dbReference type="Proteomes" id="UP000240755">
    <property type="component" value="Segment"/>
</dbReference>
<keyword evidence="1" id="KW-0472">Membrane</keyword>
<evidence type="ECO:0000256" key="1">
    <source>
        <dbReference type="SAM" id="Phobius"/>
    </source>
</evidence>
<organism evidence="2 3">
    <name type="scientific">Vibrio phage JSF25</name>
    <dbReference type="NCBI Taxonomy" id="2026085"/>
    <lineage>
        <taxon>Viruses</taxon>
        <taxon>Duplodnaviria</taxon>
        <taxon>Heunggongvirae</taxon>
        <taxon>Uroviricota</taxon>
        <taxon>Caudoviricetes</taxon>
        <taxon>Autographivirales</taxon>
        <taxon>Autotranscriptaviridae</taxon>
        <taxon>Studiervirinae</taxon>
        <taxon>Chatterjeevirus</taxon>
        <taxon>Chatterjeevirus ICP3</taxon>
    </lineage>
</organism>
<proteinExistence type="predicted"/>
<dbReference type="EMBL" id="MF574151">
    <property type="protein sequence ID" value="ASU01128.1"/>
    <property type="molecule type" value="Genomic_DNA"/>
</dbReference>
<evidence type="ECO:0000313" key="2">
    <source>
        <dbReference type="EMBL" id="ASU01128.1"/>
    </source>
</evidence>
<dbReference type="InterPro" id="IPR019682">
    <property type="entry name" value="Phage_T7_Gp17.5_holin"/>
</dbReference>
<feature type="transmembrane region" description="Helical" evidence="1">
    <location>
        <begin position="37"/>
        <end position="55"/>
    </location>
</feature>
<dbReference type="GO" id="GO:0044659">
    <property type="term" value="P:viral release from host cell by cytolysis"/>
    <property type="evidence" value="ECO:0007669"/>
    <property type="project" value="InterPro"/>
</dbReference>
<name>A0A2D0XZW9_9CAUD</name>
<protein>
    <submittedName>
        <fullName evidence="2">Holin</fullName>
    </submittedName>
</protein>
<sequence>MSLEVQFGDTVIRSVPVVGAAGVDAVTRIFGLTLSDWFYVAAIGYTVVQAWAVLYKTLKRKEVFNEFRKTPTGS</sequence>
<keyword evidence="1" id="KW-1133">Transmembrane helix</keyword>
<accession>A0A2D0XZW9</accession>